<comment type="caution">
    <text evidence="2">The sequence shown here is derived from an EMBL/GenBank/DDBJ whole genome shotgun (WGS) entry which is preliminary data.</text>
</comment>
<keyword evidence="1" id="KW-1133">Transmembrane helix</keyword>
<feature type="transmembrane region" description="Helical" evidence="1">
    <location>
        <begin position="43"/>
        <end position="60"/>
    </location>
</feature>
<dbReference type="EMBL" id="NMTW01000052">
    <property type="protein sequence ID" value="PDX74576.1"/>
    <property type="molecule type" value="Genomic_DNA"/>
</dbReference>
<dbReference type="Proteomes" id="UP000220157">
    <property type="component" value="Unassembled WGS sequence"/>
</dbReference>
<sequence>MVRVLLPVRLLQEAAACAMLGAALGAVRAFLPARGRAAFVPDVLLSGAVLLACQSYAAGYSKAGVLRWYMVLAAFAAALCTAGVLGIPLRALGRGIGAALRLPGRILHRFAVQPLCRRRAAAKTARKLRRNAERTAKKSKKNLPNQRALLYNSNVSK</sequence>
<keyword evidence="1" id="KW-0472">Membrane</keyword>
<evidence type="ECO:0000313" key="3">
    <source>
        <dbReference type="Proteomes" id="UP000220157"/>
    </source>
</evidence>
<evidence type="ECO:0000313" key="2">
    <source>
        <dbReference type="EMBL" id="PDX74576.1"/>
    </source>
</evidence>
<organism evidence="2 3">
    <name type="scientific">Faecalibacterium prausnitzii</name>
    <dbReference type="NCBI Taxonomy" id="853"/>
    <lineage>
        <taxon>Bacteria</taxon>
        <taxon>Bacillati</taxon>
        <taxon>Bacillota</taxon>
        <taxon>Clostridia</taxon>
        <taxon>Eubacteriales</taxon>
        <taxon>Oscillospiraceae</taxon>
        <taxon>Faecalibacterium</taxon>
    </lineage>
</organism>
<keyword evidence="1" id="KW-0812">Transmembrane</keyword>
<evidence type="ECO:0000256" key="1">
    <source>
        <dbReference type="SAM" id="Phobius"/>
    </source>
</evidence>
<protein>
    <recommendedName>
        <fullName evidence="4">Spore cortex biosynthesis protein YabQ</fullName>
    </recommendedName>
</protein>
<gene>
    <name evidence="2" type="ORF">CGS56_13410</name>
</gene>
<proteinExistence type="predicted"/>
<feature type="transmembrane region" description="Helical" evidence="1">
    <location>
        <begin position="66"/>
        <end position="87"/>
    </location>
</feature>
<dbReference type="RefSeq" id="WP_097786091.1">
    <property type="nucleotide sequence ID" value="NZ_JBBNHN010000001.1"/>
</dbReference>
<reference evidence="2 3" key="1">
    <citation type="journal article" date="2017" name="Front. Microbiol.">
        <title>New Insights into the Diversity of the Genus Faecalibacterium.</title>
        <authorList>
            <person name="Benevides L."/>
            <person name="Burman S."/>
            <person name="Martin R."/>
            <person name="Robert V."/>
            <person name="Thomas M."/>
            <person name="Miquel S."/>
            <person name="Chain F."/>
            <person name="Sokol H."/>
            <person name="Bermudez-Humaran L.G."/>
            <person name="Morrison M."/>
            <person name="Langella P."/>
            <person name="Azevedo V.A."/>
            <person name="Chatel J.M."/>
            <person name="Soares S."/>
        </authorList>
    </citation>
    <scope>NUCLEOTIDE SEQUENCE [LARGE SCALE GENOMIC DNA]</scope>
    <source>
        <strain evidence="2 3">CNCM I 4573</strain>
    </source>
</reference>
<feature type="transmembrane region" description="Helical" evidence="1">
    <location>
        <begin position="12"/>
        <end position="31"/>
    </location>
</feature>
<evidence type="ECO:0008006" key="4">
    <source>
        <dbReference type="Google" id="ProtNLM"/>
    </source>
</evidence>
<accession>A0A2A7A623</accession>
<name>A0A2A7A623_9FIRM</name>
<dbReference type="AlphaFoldDB" id="A0A2A7A623"/>